<dbReference type="Gene3D" id="3.20.20.30">
    <property type="entry name" value="Luciferase-like domain"/>
    <property type="match status" value="1"/>
</dbReference>
<gene>
    <name evidence="5" type="ORF">DWB68_09390</name>
</gene>
<dbReference type="InterPro" id="IPR050766">
    <property type="entry name" value="Bact_Lucif_Oxidored"/>
</dbReference>
<name>A0A399JCK4_9MICC</name>
<sequence>MGGAGGPDAGPGLESRTGRPPPLGTAPEPVTTWNARRPKIVDTANTCGGPRELRVPATLRRHESETALSLTGTTLFGLQTFGGGLLTVDGEELGDALTQAHLVTEGAAAEAAGADAFGVGEHHRAELPTSAPDVILAGVAARTERILLTTAVTVLSTDDPVRAYERYATVDGISGGRVQPVLGRASFTEPFLLFGFDLAHYNELFEEKLALWTQAKREGALRFNGVHRAALNGERAFPASATPGGIVTWVGVGGSPESVVRAAKYNANLMMAGLGQTPDRIQRYFQLFRAAEKEFGQRPAMLGMTSNGFLADTMEEARDRAWETNRRLMESVARERGWGERTREHFEADAETGFSLVGTPEWAAQRIAEHVLALDVDRYDVNYGNMTATREEKLEQIRLWGEVVFPRVRELVAEARATAGGDAAPSGVSDSPAPEATGDVAPSGQQA</sequence>
<dbReference type="GO" id="GO:0005829">
    <property type="term" value="C:cytosol"/>
    <property type="evidence" value="ECO:0007669"/>
    <property type="project" value="TreeGrafter"/>
</dbReference>
<dbReference type="AlphaFoldDB" id="A0A399JCK4"/>
<keyword evidence="6" id="KW-1185">Reference proteome</keyword>
<evidence type="ECO:0000256" key="2">
    <source>
        <dbReference type="ARBA" id="ARBA00023033"/>
    </source>
</evidence>
<evidence type="ECO:0000313" key="5">
    <source>
        <dbReference type="EMBL" id="RII41989.1"/>
    </source>
</evidence>
<keyword evidence="1" id="KW-0560">Oxidoreductase</keyword>
<dbReference type="GO" id="GO:0004497">
    <property type="term" value="F:monooxygenase activity"/>
    <property type="evidence" value="ECO:0007669"/>
    <property type="project" value="UniProtKB-KW"/>
</dbReference>
<feature type="region of interest" description="Disordered" evidence="3">
    <location>
        <begin position="417"/>
        <end position="447"/>
    </location>
</feature>
<feature type="domain" description="Luciferase-like" evidence="4">
    <location>
        <begin position="98"/>
        <end position="369"/>
    </location>
</feature>
<dbReference type="Proteomes" id="UP000265419">
    <property type="component" value="Unassembled WGS sequence"/>
</dbReference>
<dbReference type="SUPFAM" id="SSF51679">
    <property type="entry name" value="Bacterial luciferase-like"/>
    <property type="match status" value="1"/>
</dbReference>
<evidence type="ECO:0000259" key="4">
    <source>
        <dbReference type="Pfam" id="PF00296"/>
    </source>
</evidence>
<evidence type="ECO:0000256" key="1">
    <source>
        <dbReference type="ARBA" id="ARBA00023002"/>
    </source>
</evidence>
<evidence type="ECO:0000256" key="3">
    <source>
        <dbReference type="SAM" id="MobiDB-lite"/>
    </source>
</evidence>
<accession>A0A399JCK4</accession>
<dbReference type="InterPro" id="IPR036661">
    <property type="entry name" value="Luciferase-like_sf"/>
</dbReference>
<evidence type="ECO:0000313" key="6">
    <source>
        <dbReference type="Proteomes" id="UP000265419"/>
    </source>
</evidence>
<keyword evidence="2" id="KW-0503">Monooxygenase</keyword>
<dbReference type="GO" id="GO:0016705">
    <property type="term" value="F:oxidoreductase activity, acting on paired donors, with incorporation or reduction of molecular oxygen"/>
    <property type="evidence" value="ECO:0007669"/>
    <property type="project" value="InterPro"/>
</dbReference>
<proteinExistence type="predicted"/>
<dbReference type="EMBL" id="QQXK01000017">
    <property type="protein sequence ID" value="RII41989.1"/>
    <property type="molecule type" value="Genomic_DNA"/>
</dbReference>
<dbReference type="PANTHER" id="PTHR30137:SF8">
    <property type="entry name" value="BLR5498 PROTEIN"/>
    <property type="match status" value="1"/>
</dbReference>
<dbReference type="Pfam" id="PF00296">
    <property type="entry name" value="Bac_luciferase"/>
    <property type="match status" value="1"/>
</dbReference>
<protein>
    <submittedName>
        <fullName evidence="5">LLM class flavin-dependent oxidoreductase</fullName>
    </submittedName>
</protein>
<feature type="region of interest" description="Disordered" evidence="3">
    <location>
        <begin position="1"/>
        <end position="36"/>
    </location>
</feature>
<reference evidence="5 6" key="1">
    <citation type="submission" date="2018-07" db="EMBL/GenBank/DDBJ databases">
        <title>Arthrobacter sp. nov., isolated from raw cow's milk with high bacterial count.</title>
        <authorList>
            <person name="Hahne J."/>
            <person name="Isele D."/>
            <person name="Lipski A."/>
        </authorList>
    </citation>
    <scope>NUCLEOTIDE SEQUENCE [LARGE SCALE GENOMIC DNA]</scope>
    <source>
        <strain evidence="5 6">JZ R-35</strain>
    </source>
</reference>
<comment type="caution">
    <text evidence="5">The sequence shown here is derived from an EMBL/GenBank/DDBJ whole genome shotgun (WGS) entry which is preliminary data.</text>
</comment>
<dbReference type="PANTHER" id="PTHR30137">
    <property type="entry name" value="LUCIFERASE-LIKE MONOOXYGENASE"/>
    <property type="match status" value="1"/>
</dbReference>
<dbReference type="InterPro" id="IPR011251">
    <property type="entry name" value="Luciferase-like_dom"/>
</dbReference>
<organism evidence="5 6">
    <name type="scientific">Galactobacter valiniphilus</name>
    <dbReference type="NCBI Taxonomy" id="2676122"/>
    <lineage>
        <taxon>Bacteria</taxon>
        <taxon>Bacillati</taxon>
        <taxon>Actinomycetota</taxon>
        <taxon>Actinomycetes</taxon>
        <taxon>Micrococcales</taxon>
        <taxon>Micrococcaceae</taxon>
        <taxon>Galactobacter</taxon>
    </lineage>
</organism>